<evidence type="ECO:0000313" key="1">
    <source>
        <dbReference type="EMBL" id="QPS33430.1"/>
    </source>
</evidence>
<dbReference type="RefSeq" id="WP_197931879.1">
    <property type="nucleotide sequence ID" value="NZ_CP065682.1"/>
</dbReference>
<protein>
    <submittedName>
        <fullName evidence="1">Uncharacterized protein</fullName>
    </submittedName>
</protein>
<dbReference type="EMBL" id="CP065682">
    <property type="protein sequence ID" value="QPS33430.1"/>
    <property type="molecule type" value="Genomic_DNA"/>
</dbReference>
<gene>
    <name evidence="1" type="ORF">I6G59_16090</name>
</gene>
<name>A0A7T2WN12_9MICO</name>
<dbReference type="AlphaFoldDB" id="A0A7T2WN12"/>
<organism evidence="1 2">
    <name type="scientific">Brevibacterium casei</name>
    <dbReference type="NCBI Taxonomy" id="33889"/>
    <lineage>
        <taxon>Bacteria</taxon>
        <taxon>Bacillati</taxon>
        <taxon>Actinomycetota</taxon>
        <taxon>Actinomycetes</taxon>
        <taxon>Micrococcales</taxon>
        <taxon>Brevibacteriaceae</taxon>
        <taxon>Brevibacterium</taxon>
    </lineage>
</organism>
<proteinExistence type="predicted"/>
<evidence type="ECO:0000313" key="2">
    <source>
        <dbReference type="Proteomes" id="UP000594979"/>
    </source>
</evidence>
<sequence>MLNAPEQLDLLDCIDGETRGAASREERRFASVLTCMRDAVPDTMRFVIDLWAPPRREWGAAGGWSYMWPKEAFIAVPRGTGAEEQSVTWDEFATIVEGHPARAGILAWEASLTATDKWRDLYRPNELWPYGLDDHPSNIAADHERAGWDERFTAWMNLYTILTDAIAQVAPRAAEFQLPTWEAQRPRACCRFCRAEVAAGSYAADLNHARLGDTCTSRALSRNHVAYAKSLLNPANRKIEQCGEHHGRKAPCPQACFEREYERQAARATEVWGDDDWKELARS</sequence>
<dbReference type="KEGG" id="bcau:I6G59_16090"/>
<dbReference type="Proteomes" id="UP000594979">
    <property type="component" value="Chromosome"/>
</dbReference>
<accession>A0A7T2WN12</accession>
<reference evidence="1 2" key="1">
    <citation type="submission" date="2020-12" db="EMBL/GenBank/DDBJ databases">
        <title>FDA dAtabase for Regulatory Grade micrObial Sequences (FDA-ARGOS): Supporting development and validation of Infectious Disease Dx tests.</title>
        <authorList>
            <person name="Sproer C."/>
            <person name="Gronow S."/>
            <person name="Severitt S."/>
            <person name="Schroder I."/>
            <person name="Tallon L."/>
            <person name="Sadzewicz L."/>
            <person name="Zhao X."/>
            <person name="Boylan J."/>
            <person name="Ott S."/>
            <person name="Bowen H."/>
            <person name="Vavikolanu K."/>
            <person name="Mehta A."/>
            <person name="Aluvathingal J."/>
            <person name="Nadendla S."/>
            <person name="Lowell S."/>
            <person name="Myers T."/>
            <person name="Yan Y."/>
            <person name="Sichtig H."/>
        </authorList>
    </citation>
    <scope>NUCLEOTIDE SEQUENCE [LARGE SCALE GENOMIC DNA]</scope>
    <source>
        <strain evidence="1 2">FDAARGOS_902</strain>
    </source>
</reference>